<gene>
    <name evidence="6" type="primary">FBXL19</name>
</gene>
<dbReference type="Bgee" id="ENSOCUG00000010641">
    <property type="expression patterns" value="Expressed in frontal cortex and 17 other cell types or tissues"/>
</dbReference>
<dbReference type="SUPFAM" id="SSF52047">
    <property type="entry name" value="RNI-like"/>
    <property type="match status" value="1"/>
</dbReference>
<organism evidence="6 7">
    <name type="scientific">Oryctolagus cuniculus</name>
    <name type="common">Rabbit</name>
    <dbReference type="NCBI Taxonomy" id="9986"/>
    <lineage>
        <taxon>Eukaryota</taxon>
        <taxon>Metazoa</taxon>
        <taxon>Chordata</taxon>
        <taxon>Craniata</taxon>
        <taxon>Vertebrata</taxon>
        <taxon>Euteleostomi</taxon>
        <taxon>Mammalia</taxon>
        <taxon>Eutheria</taxon>
        <taxon>Euarchontoglires</taxon>
        <taxon>Glires</taxon>
        <taxon>Lagomorpha</taxon>
        <taxon>Leporidae</taxon>
        <taxon>Oryctolagus</taxon>
    </lineage>
</organism>
<dbReference type="SMR" id="A0A5F9C4E7"/>
<reference evidence="6" key="2">
    <citation type="submission" date="2025-08" db="UniProtKB">
        <authorList>
            <consortium name="Ensembl"/>
        </authorList>
    </citation>
    <scope>IDENTIFICATION</scope>
    <source>
        <strain evidence="6">Thorbecke</strain>
    </source>
</reference>
<keyword evidence="1" id="KW-0479">Metal-binding</keyword>
<dbReference type="Proteomes" id="UP000001811">
    <property type="component" value="Unplaced"/>
</dbReference>
<proteinExistence type="predicted"/>
<dbReference type="InParanoid" id="A0A5F9C4E7"/>
<evidence type="ECO:0000256" key="1">
    <source>
        <dbReference type="ARBA" id="ARBA00022723"/>
    </source>
</evidence>
<dbReference type="STRING" id="9986.ENSOCUP00000028422"/>
<dbReference type="Gene3D" id="3.80.10.10">
    <property type="entry name" value="Ribonuclease Inhibitor"/>
    <property type="match status" value="1"/>
</dbReference>
<evidence type="ECO:0000313" key="6">
    <source>
        <dbReference type="Ensembl" id="ENSOCUP00000028422.1"/>
    </source>
</evidence>
<reference evidence="6" key="3">
    <citation type="submission" date="2025-09" db="UniProtKB">
        <authorList>
            <consortium name="Ensembl"/>
        </authorList>
    </citation>
    <scope>IDENTIFICATION</scope>
    <source>
        <strain evidence="6">Thorbecke</strain>
    </source>
</reference>
<dbReference type="GO" id="GO:0046872">
    <property type="term" value="F:metal ion binding"/>
    <property type="evidence" value="ECO:0007669"/>
    <property type="project" value="UniProtKB-KW"/>
</dbReference>
<dbReference type="InterPro" id="IPR032675">
    <property type="entry name" value="LRR_dom_sf"/>
</dbReference>
<dbReference type="SMART" id="SM00367">
    <property type="entry name" value="LRR_CC"/>
    <property type="match status" value="2"/>
</dbReference>
<feature type="compositionally biased region" description="Basic and acidic residues" evidence="4">
    <location>
        <begin position="249"/>
        <end position="265"/>
    </location>
</feature>
<dbReference type="GeneTree" id="ENSGT00940000161914"/>
<feature type="compositionally biased region" description="Low complexity" evidence="4">
    <location>
        <begin position="375"/>
        <end position="394"/>
    </location>
</feature>
<feature type="compositionally biased region" description="Basic residues" evidence="4">
    <location>
        <begin position="322"/>
        <end position="339"/>
    </location>
</feature>
<evidence type="ECO:0000259" key="5">
    <source>
        <dbReference type="SMART" id="SM00256"/>
    </source>
</evidence>
<accession>A0A5F9C4E7</accession>
<keyword evidence="7" id="KW-1185">Reference proteome</keyword>
<evidence type="ECO:0000256" key="2">
    <source>
        <dbReference type="ARBA" id="ARBA00022786"/>
    </source>
</evidence>
<dbReference type="CDD" id="cd22122">
    <property type="entry name" value="F-box_JHDM"/>
    <property type="match status" value="1"/>
</dbReference>
<dbReference type="Pfam" id="PF12937">
    <property type="entry name" value="F-box-like"/>
    <property type="match status" value="1"/>
</dbReference>
<reference evidence="6 7" key="1">
    <citation type="journal article" date="2011" name="Nature">
        <title>A high-resolution map of human evolutionary constraint using 29 mammals.</title>
        <authorList>
            <person name="Lindblad-Toh K."/>
            <person name="Garber M."/>
            <person name="Zuk O."/>
            <person name="Lin M.F."/>
            <person name="Parker B.J."/>
            <person name="Washietl S."/>
            <person name="Kheradpour P."/>
            <person name="Ernst J."/>
            <person name="Jordan G."/>
            <person name="Mauceli E."/>
            <person name="Ward L.D."/>
            <person name="Lowe C.B."/>
            <person name="Holloway A.K."/>
            <person name="Clamp M."/>
            <person name="Gnerre S."/>
            <person name="Alfoldi J."/>
            <person name="Beal K."/>
            <person name="Chang J."/>
            <person name="Clawson H."/>
            <person name="Cuff J."/>
            <person name="Di Palma F."/>
            <person name="Fitzgerald S."/>
            <person name="Flicek P."/>
            <person name="Guttman M."/>
            <person name="Hubisz M.J."/>
            <person name="Jaffe D.B."/>
            <person name="Jungreis I."/>
            <person name="Kent W.J."/>
            <person name="Kostka D."/>
            <person name="Lara M."/>
            <person name="Martins A.L."/>
            <person name="Massingham T."/>
            <person name="Moltke I."/>
            <person name="Raney B.J."/>
            <person name="Rasmussen M.D."/>
            <person name="Robinson J."/>
            <person name="Stark A."/>
            <person name="Vilella A.J."/>
            <person name="Wen J."/>
            <person name="Xie X."/>
            <person name="Zody M.C."/>
            <person name="Baldwin J."/>
            <person name="Bloom T."/>
            <person name="Chin C.W."/>
            <person name="Heiman D."/>
            <person name="Nicol R."/>
            <person name="Nusbaum C."/>
            <person name="Young S."/>
            <person name="Wilkinson J."/>
            <person name="Worley K.C."/>
            <person name="Kovar C.L."/>
            <person name="Muzny D.M."/>
            <person name="Gibbs R.A."/>
            <person name="Cree A."/>
            <person name="Dihn H.H."/>
            <person name="Fowler G."/>
            <person name="Jhangiani S."/>
            <person name="Joshi V."/>
            <person name="Lee S."/>
            <person name="Lewis L.R."/>
            <person name="Nazareth L.V."/>
            <person name="Okwuonu G."/>
            <person name="Santibanez J."/>
            <person name="Warren W.C."/>
            <person name="Mardis E.R."/>
            <person name="Weinstock G.M."/>
            <person name="Wilson R.K."/>
            <person name="Delehaunty K."/>
            <person name="Dooling D."/>
            <person name="Fronik C."/>
            <person name="Fulton L."/>
            <person name="Fulton B."/>
            <person name="Graves T."/>
            <person name="Minx P."/>
            <person name="Sodergren E."/>
            <person name="Birney E."/>
            <person name="Margulies E.H."/>
            <person name="Herrero J."/>
            <person name="Green E.D."/>
            <person name="Haussler D."/>
            <person name="Siepel A."/>
            <person name="Goldman N."/>
            <person name="Pollard K.S."/>
            <person name="Pedersen J.S."/>
            <person name="Lander E.S."/>
            <person name="Kellis M."/>
        </authorList>
    </citation>
    <scope>NUCLEOTIDE SEQUENCE [LARGE SCALE GENOMIC DNA]</scope>
    <source>
        <strain evidence="7">Thorbecke</strain>
    </source>
</reference>
<evidence type="ECO:0000256" key="3">
    <source>
        <dbReference type="ARBA" id="ARBA00022843"/>
    </source>
</evidence>
<dbReference type="FunCoup" id="A0A5F9C4E7">
    <property type="interactions" value="55"/>
</dbReference>
<dbReference type="Ensembl" id="ENSOCUT00000046282.1">
    <property type="protein sequence ID" value="ENSOCUP00000028422.1"/>
    <property type="gene ID" value="ENSOCUG00000010641.3"/>
</dbReference>
<dbReference type="InterPro" id="IPR013083">
    <property type="entry name" value="Znf_RING/FYVE/PHD"/>
</dbReference>
<feature type="region of interest" description="Disordered" evidence="4">
    <location>
        <begin position="245"/>
        <end position="473"/>
    </location>
</feature>
<dbReference type="InterPro" id="IPR001810">
    <property type="entry name" value="F-box_dom"/>
</dbReference>
<keyword evidence="2" id="KW-0833">Ubl conjugation pathway</keyword>
<dbReference type="InterPro" id="IPR050690">
    <property type="entry name" value="JHDM1_Histone_Demethylase"/>
</dbReference>
<dbReference type="Gene3D" id="3.30.40.10">
    <property type="entry name" value="Zinc/RING finger domain, C3HC4 (zinc finger)"/>
    <property type="match status" value="1"/>
</dbReference>
<dbReference type="PANTHER" id="PTHR23123">
    <property type="entry name" value="PHD/F-BOX CONTAINING PROTEIN"/>
    <property type="match status" value="1"/>
</dbReference>
<sequence>MPEGPAVEGRRGGRLRMGWPAQPGVLVTEANSVRRGGLLDSQEGGTGRDLHKGTVVTGPGPELGTFVNTVLFNTPLTLLPALGVADAPNVVEQPGAGGRSAPTPNPLPPLPGLCANRVRGLPLLPRHEEVRGARAHEAVVPAPAVHCPRAPTHSCVPLVWGGWEGGHSGRESREIWLEPHECTILHEIVHPGCLKVMPWGSWGPGWGRCWGGRPHVPPASHLQMGKAEGVINAEIPNCWECPRCTQEGRTSKDSGEGPGRRRADNGEEGASLGSGWKLTEEPPLPPPPPRRKGPLPAGPPPEDVPGPPKRKEREAGNEPPTPRKKVKGGRERHLKKKPKPALASAEGPAVPSPSPQREKLERFKRMCQLLERVPDTSSSSSDSDSDSDSSGTSLSEEEAPGEARNGRRPARGSSGEKENRGGRRAVRPGTGGPLLSWPLGPAPPPRPPQLERHVVRPPPRSPEPDTLPLAAGSDHPLPRAAWLRVFQHLGPRELCICMRVCRTWSRWCYDKRLWPRMDLSRRKSLTPPMLSGVVRRQPRALDLSWTGVSKKQLMWLLNRLQGLQELVLSGCSWLSVSALGSAPLPALRLLDLRWIEDVKDSQLRELLLPPPDTKPGQTESRGRLQGVAELRLAGLELTDASLRLLLRHAPQLSALDLSHCAHVGDPSVHLLTAPTSPLRETLVHLNLAGCHRLTDHCLPLFRRCPRLRRLDLRSCRQLSPEACARLAAAGPPGPFRCPEEKLLLKDS</sequence>
<protein>
    <submittedName>
        <fullName evidence="6">F-box and leucine rich repeat protein 19</fullName>
    </submittedName>
</protein>
<name>A0A5F9C4E7_RABIT</name>
<dbReference type="GO" id="GO:0043161">
    <property type="term" value="P:proteasome-mediated ubiquitin-dependent protein catabolic process"/>
    <property type="evidence" value="ECO:0007669"/>
    <property type="project" value="Ensembl"/>
</dbReference>
<feature type="compositionally biased region" description="Pro residues" evidence="4">
    <location>
        <begin position="296"/>
        <end position="307"/>
    </location>
</feature>
<dbReference type="FunFam" id="3.80.10.10:FF:000096">
    <property type="entry name" value="F-box/LRR-repeat protein 19 isoform X1"/>
    <property type="match status" value="1"/>
</dbReference>
<evidence type="ECO:0000256" key="4">
    <source>
        <dbReference type="SAM" id="MobiDB-lite"/>
    </source>
</evidence>
<keyword evidence="3" id="KW-0832">Ubl conjugation</keyword>
<feature type="domain" description="F-box" evidence="5">
    <location>
        <begin position="477"/>
        <end position="517"/>
    </location>
</feature>
<evidence type="ECO:0000313" key="7">
    <source>
        <dbReference type="Proteomes" id="UP000001811"/>
    </source>
</evidence>
<dbReference type="AlphaFoldDB" id="A0A5F9C4E7"/>
<dbReference type="InterPro" id="IPR006553">
    <property type="entry name" value="Leu-rich_rpt_Cys-con_subtyp"/>
</dbReference>
<dbReference type="SMART" id="SM00256">
    <property type="entry name" value="FBOX"/>
    <property type="match status" value="1"/>
</dbReference>